<feature type="coiled-coil region" evidence="1">
    <location>
        <begin position="110"/>
        <end position="144"/>
    </location>
</feature>
<keyword evidence="3" id="KW-1185">Reference proteome</keyword>
<dbReference type="STRING" id="520822.A0A151I3J0"/>
<protein>
    <submittedName>
        <fullName evidence="2">Uncharacterized protein</fullName>
    </submittedName>
</protein>
<accession>A0A151I3J0</accession>
<sequence length="294" mass="33959">MSCTRYRIIDPQRDQMHFDFKYPYSYTTTCHTSGIRNLRPTVCSNSRGDSPFPDSNIYMGRIANVHMYESTRHHESAPVASIERMQIRLKLLEDSNATLHLKNRNLVVENTNLAKRLEEDAIKMEKLLENISLLQNEFEKLKLADVLAKQAKHEICLENKCTSSTNIVSKTNCGLQTWETWETCKDCHRELEGCQRESQITITKSEFELLESDMKTLRDAVIAREEAWDKAVEREQNCQQQLARLTAEVITARHLCEARQDELRVVTDTLAVISITDTVRSVAYIEEIGTRMLD</sequence>
<reference evidence="2 3" key="1">
    <citation type="submission" date="2015-09" db="EMBL/GenBank/DDBJ databases">
        <title>Atta colombica WGS genome.</title>
        <authorList>
            <person name="Nygaard S."/>
            <person name="Hu H."/>
            <person name="Boomsma J."/>
            <person name="Zhang G."/>
        </authorList>
    </citation>
    <scope>NUCLEOTIDE SEQUENCE [LARGE SCALE GENOMIC DNA]</scope>
    <source>
        <strain evidence="2">Treedump-2</strain>
        <tissue evidence="2">Whole body</tissue>
    </source>
</reference>
<gene>
    <name evidence="2" type="ORF">ALC53_05664</name>
</gene>
<keyword evidence="1" id="KW-0175">Coiled coil</keyword>
<dbReference type="AlphaFoldDB" id="A0A151I3J0"/>
<evidence type="ECO:0000256" key="1">
    <source>
        <dbReference type="SAM" id="Coils"/>
    </source>
</evidence>
<evidence type="ECO:0000313" key="2">
    <source>
        <dbReference type="EMBL" id="KYM83902.1"/>
    </source>
</evidence>
<proteinExistence type="predicted"/>
<dbReference type="EMBL" id="KQ976475">
    <property type="protein sequence ID" value="KYM83902.1"/>
    <property type="molecule type" value="Genomic_DNA"/>
</dbReference>
<name>A0A151I3J0_9HYME</name>
<evidence type="ECO:0000313" key="3">
    <source>
        <dbReference type="Proteomes" id="UP000078540"/>
    </source>
</evidence>
<organism evidence="2 3">
    <name type="scientific">Atta colombica</name>
    <dbReference type="NCBI Taxonomy" id="520822"/>
    <lineage>
        <taxon>Eukaryota</taxon>
        <taxon>Metazoa</taxon>
        <taxon>Ecdysozoa</taxon>
        <taxon>Arthropoda</taxon>
        <taxon>Hexapoda</taxon>
        <taxon>Insecta</taxon>
        <taxon>Pterygota</taxon>
        <taxon>Neoptera</taxon>
        <taxon>Endopterygota</taxon>
        <taxon>Hymenoptera</taxon>
        <taxon>Apocrita</taxon>
        <taxon>Aculeata</taxon>
        <taxon>Formicoidea</taxon>
        <taxon>Formicidae</taxon>
        <taxon>Myrmicinae</taxon>
        <taxon>Atta</taxon>
    </lineage>
</organism>
<dbReference type="Proteomes" id="UP000078540">
    <property type="component" value="Unassembled WGS sequence"/>
</dbReference>